<sequence>MQEAMLTLHTHLPNIPDSTERRFLESGLHAIQRRSGPMKITPDAFVITSLDIVIHDDRKLGEGGFASVFEGDWRGTKVAVKLLERGIPSSAIQQEIDVWKRLRHPNILQFFGACSIADPPFMVCALKSNGDAVDYLRRNPSVNRSRLLYEASLGLVYLHQHSVIHGDLKATNILVDSRGEACLSDFGLSRIKVHSTTIRKSKPSEMQGTTRWMSPEQMSVGVTTKKTDVYSFAMTIYEVSIKCILDILNPNKGSVTGVHGSSPLLWYFRYSPLATAGTRSEGHHEHRPATQTPHTTQSRNKQTTSRPNLMKESQSEPAMIIIRDTSSELPEPSLESHGSSVQPPVIIFEDQYGGTRPSKKAKGKKHLHHQTPVIPPPSYYTRLPTGPAPNAEHWYPDAVEGSSKSGWLAKLIGKKKKTNNAMGPWTQMPQPVSPPLYPSGSASPYSYPSMLVPAPRMVIPGSYSPPTQISIPRPPVPPPLPVHRSPSPSPSTHIVIHAEPR</sequence>
<dbReference type="InterPro" id="IPR001245">
    <property type="entry name" value="Ser-Thr/Tyr_kinase_cat_dom"/>
</dbReference>
<keyword evidence="1" id="KW-0808">Transferase</keyword>
<dbReference type="SMART" id="SM00220">
    <property type="entry name" value="S_TKc"/>
    <property type="match status" value="1"/>
</dbReference>
<dbReference type="PROSITE" id="PS00108">
    <property type="entry name" value="PROTEIN_KINASE_ST"/>
    <property type="match status" value="1"/>
</dbReference>
<dbReference type="PROSITE" id="PS00107">
    <property type="entry name" value="PROTEIN_KINASE_ATP"/>
    <property type="match status" value="1"/>
</dbReference>
<dbReference type="OrthoDB" id="2802511at2759"/>
<protein>
    <recommendedName>
        <fullName evidence="6">Protein kinase domain-containing protein</fullName>
    </recommendedName>
</protein>
<dbReference type="Proteomes" id="UP000186601">
    <property type="component" value="Unassembled WGS sequence"/>
</dbReference>
<dbReference type="InterPro" id="IPR051681">
    <property type="entry name" value="Ser/Thr_Kinases-Pseudokinases"/>
</dbReference>
<feature type="region of interest" description="Disordered" evidence="5">
    <location>
        <begin position="277"/>
        <end position="317"/>
    </location>
</feature>
<evidence type="ECO:0000259" key="6">
    <source>
        <dbReference type="PROSITE" id="PS50011"/>
    </source>
</evidence>
<feature type="domain" description="Protein kinase" evidence="6">
    <location>
        <begin position="54"/>
        <end position="319"/>
    </location>
</feature>
<evidence type="ECO:0000313" key="7">
    <source>
        <dbReference type="EMBL" id="PSS36757.1"/>
    </source>
</evidence>
<keyword evidence="3 4" id="KW-0067">ATP-binding</keyword>
<feature type="region of interest" description="Disordered" evidence="5">
    <location>
        <begin position="462"/>
        <end position="501"/>
    </location>
</feature>
<dbReference type="AlphaFoldDB" id="A0A2R6S390"/>
<keyword evidence="2 4" id="KW-0547">Nucleotide-binding</keyword>
<feature type="binding site" evidence="4">
    <location>
        <position position="81"/>
    </location>
    <ligand>
        <name>ATP</name>
        <dbReference type="ChEBI" id="CHEBI:30616"/>
    </ligand>
</feature>
<feature type="compositionally biased region" description="Low complexity" evidence="5">
    <location>
        <begin position="482"/>
        <end position="493"/>
    </location>
</feature>
<keyword evidence="8" id="KW-1185">Reference proteome</keyword>
<evidence type="ECO:0000256" key="5">
    <source>
        <dbReference type="SAM" id="MobiDB-lite"/>
    </source>
</evidence>
<dbReference type="SUPFAM" id="SSF56112">
    <property type="entry name" value="Protein kinase-like (PK-like)"/>
    <property type="match status" value="1"/>
</dbReference>
<evidence type="ECO:0000256" key="3">
    <source>
        <dbReference type="ARBA" id="ARBA00022840"/>
    </source>
</evidence>
<keyword evidence="1" id="KW-0418">Kinase</keyword>
<dbReference type="InterPro" id="IPR000719">
    <property type="entry name" value="Prot_kinase_dom"/>
</dbReference>
<feature type="compositionally biased region" description="Basic residues" evidence="5">
    <location>
        <begin position="357"/>
        <end position="369"/>
    </location>
</feature>
<evidence type="ECO:0000256" key="4">
    <source>
        <dbReference type="PROSITE-ProRule" id="PRU10141"/>
    </source>
</evidence>
<feature type="region of interest" description="Disordered" evidence="5">
    <location>
        <begin position="355"/>
        <end position="379"/>
    </location>
</feature>
<feature type="compositionally biased region" description="Pro residues" evidence="5">
    <location>
        <begin position="472"/>
        <end position="481"/>
    </location>
</feature>
<dbReference type="EMBL" id="MLYV02000108">
    <property type="protein sequence ID" value="PSS36757.1"/>
    <property type="molecule type" value="Genomic_DNA"/>
</dbReference>
<proteinExistence type="predicted"/>
<dbReference type="STRING" id="98765.A0A2R6S390"/>
<comment type="caution">
    <text evidence="7">The sequence shown here is derived from an EMBL/GenBank/DDBJ whole genome shotgun (WGS) entry which is preliminary data.</text>
</comment>
<name>A0A2R6S390_9APHY</name>
<gene>
    <name evidence="7" type="ORF">PHLCEN_2v1388</name>
</gene>
<dbReference type="InterPro" id="IPR008271">
    <property type="entry name" value="Ser/Thr_kinase_AS"/>
</dbReference>
<dbReference type="Gene3D" id="1.10.510.10">
    <property type="entry name" value="Transferase(Phosphotransferase) domain 1"/>
    <property type="match status" value="1"/>
</dbReference>
<dbReference type="PANTHER" id="PTHR44329:SF214">
    <property type="entry name" value="PROTEIN KINASE DOMAIN-CONTAINING PROTEIN"/>
    <property type="match status" value="1"/>
</dbReference>
<dbReference type="GO" id="GO:0005524">
    <property type="term" value="F:ATP binding"/>
    <property type="evidence" value="ECO:0007669"/>
    <property type="project" value="UniProtKB-UniRule"/>
</dbReference>
<dbReference type="PROSITE" id="PS50011">
    <property type="entry name" value="PROTEIN_KINASE_DOM"/>
    <property type="match status" value="1"/>
</dbReference>
<keyword evidence="1" id="KW-0723">Serine/threonine-protein kinase</keyword>
<reference evidence="7 8" key="1">
    <citation type="submission" date="2018-02" db="EMBL/GenBank/DDBJ databases">
        <title>Genome sequence of the basidiomycete white-rot fungus Phlebia centrifuga.</title>
        <authorList>
            <person name="Granchi Z."/>
            <person name="Peng M."/>
            <person name="de Vries R.P."/>
            <person name="Hilden K."/>
            <person name="Makela M.R."/>
            <person name="Grigoriev I."/>
            <person name="Riley R."/>
        </authorList>
    </citation>
    <scope>NUCLEOTIDE SEQUENCE [LARGE SCALE GENOMIC DNA]</scope>
    <source>
        <strain evidence="7 8">FBCC195</strain>
    </source>
</reference>
<dbReference type="InterPro" id="IPR017441">
    <property type="entry name" value="Protein_kinase_ATP_BS"/>
</dbReference>
<evidence type="ECO:0000256" key="1">
    <source>
        <dbReference type="ARBA" id="ARBA00022527"/>
    </source>
</evidence>
<evidence type="ECO:0000313" key="8">
    <source>
        <dbReference type="Proteomes" id="UP000186601"/>
    </source>
</evidence>
<organism evidence="7 8">
    <name type="scientific">Hermanssonia centrifuga</name>
    <dbReference type="NCBI Taxonomy" id="98765"/>
    <lineage>
        <taxon>Eukaryota</taxon>
        <taxon>Fungi</taxon>
        <taxon>Dikarya</taxon>
        <taxon>Basidiomycota</taxon>
        <taxon>Agaricomycotina</taxon>
        <taxon>Agaricomycetes</taxon>
        <taxon>Polyporales</taxon>
        <taxon>Meruliaceae</taxon>
        <taxon>Hermanssonia</taxon>
    </lineage>
</organism>
<dbReference type="InterPro" id="IPR011009">
    <property type="entry name" value="Kinase-like_dom_sf"/>
</dbReference>
<accession>A0A2R6S390</accession>
<dbReference type="Pfam" id="PF07714">
    <property type="entry name" value="PK_Tyr_Ser-Thr"/>
    <property type="match status" value="1"/>
</dbReference>
<dbReference type="GO" id="GO:0004674">
    <property type="term" value="F:protein serine/threonine kinase activity"/>
    <property type="evidence" value="ECO:0007669"/>
    <property type="project" value="UniProtKB-KW"/>
</dbReference>
<dbReference type="PANTHER" id="PTHR44329">
    <property type="entry name" value="SERINE/THREONINE-PROTEIN KINASE TNNI3K-RELATED"/>
    <property type="match status" value="1"/>
</dbReference>
<feature type="compositionally biased region" description="Polar residues" evidence="5">
    <location>
        <begin position="289"/>
        <end position="316"/>
    </location>
</feature>
<evidence type="ECO:0000256" key="2">
    <source>
        <dbReference type="ARBA" id="ARBA00022741"/>
    </source>
</evidence>